<dbReference type="OrthoDB" id="7440703at2759"/>
<gene>
    <name evidence="1" type="ORF">DCHRY22_LOCUS683</name>
</gene>
<evidence type="ECO:0000313" key="1">
    <source>
        <dbReference type="EMBL" id="CAG9558638.1"/>
    </source>
</evidence>
<accession>A0A8J2MWB5</accession>
<comment type="caution">
    <text evidence="1">The sequence shown here is derived from an EMBL/GenBank/DDBJ whole genome shotgun (WGS) entry which is preliminary data.</text>
</comment>
<sequence>MWTRSPKSIQCCPKSQKGTEWHQGAAQNALRLSQHNNNPWLLTAIYYHQGGLQRSRMKMKMLSLDKDLVRDAIRNVMRIDHFKQYYTHSFAYDVGQMIYLIRSKYARMIRVFTIALEYDKKYHHGFKHVPHLAEIQKLAMEIYNLVEMLEEYELIGEKRNNRMFNLFNLPQNFTFSNKTLSELKANYSNQQAKIPRTNPLTGRKNRQYQKHSSDMYQIGHLDGAGFDSDIEH</sequence>
<organism evidence="1 2">
    <name type="scientific">Danaus chrysippus</name>
    <name type="common">African queen</name>
    <dbReference type="NCBI Taxonomy" id="151541"/>
    <lineage>
        <taxon>Eukaryota</taxon>
        <taxon>Metazoa</taxon>
        <taxon>Ecdysozoa</taxon>
        <taxon>Arthropoda</taxon>
        <taxon>Hexapoda</taxon>
        <taxon>Insecta</taxon>
        <taxon>Pterygota</taxon>
        <taxon>Neoptera</taxon>
        <taxon>Endopterygota</taxon>
        <taxon>Lepidoptera</taxon>
        <taxon>Glossata</taxon>
        <taxon>Ditrysia</taxon>
        <taxon>Papilionoidea</taxon>
        <taxon>Nymphalidae</taxon>
        <taxon>Danainae</taxon>
        <taxon>Danaini</taxon>
        <taxon>Danaina</taxon>
        <taxon>Danaus</taxon>
        <taxon>Anosia</taxon>
    </lineage>
</organism>
<reference evidence="1" key="1">
    <citation type="submission" date="2021-09" db="EMBL/GenBank/DDBJ databases">
        <authorList>
            <person name="Martin H S."/>
        </authorList>
    </citation>
    <scope>NUCLEOTIDE SEQUENCE</scope>
</reference>
<keyword evidence="2" id="KW-1185">Reference proteome</keyword>
<dbReference type="EMBL" id="CAKASE010000043">
    <property type="protein sequence ID" value="CAG9558638.1"/>
    <property type="molecule type" value="Genomic_DNA"/>
</dbReference>
<evidence type="ECO:0000313" key="2">
    <source>
        <dbReference type="Proteomes" id="UP000789524"/>
    </source>
</evidence>
<proteinExistence type="predicted"/>
<protein>
    <submittedName>
        <fullName evidence="1">(African queen) hypothetical protein</fullName>
    </submittedName>
</protein>
<dbReference type="AlphaFoldDB" id="A0A8J2MWB5"/>
<dbReference type="Proteomes" id="UP000789524">
    <property type="component" value="Unassembled WGS sequence"/>
</dbReference>
<name>A0A8J2MWB5_9NEOP</name>